<protein>
    <submittedName>
        <fullName evidence="1">Uncharacterized protein</fullName>
    </submittedName>
</protein>
<comment type="caution">
    <text evidence="1">The sequence shown here is derived from an EMBL/GenBank/DDBJ whole genome shotgun (WGS) entry which is preliminary data.</text>
</comment>
<keyword evidence="2" id="KW-1185">Reference proteome</keyword>
<evidence type="ECO:0000313" key="2">
    <source>
        <dbReference type="Proteomes" id="UP000091857"/>
    </source>
</evidence>
<dbReference type="EMBL" id="CM004398">
    <property type="protein sequence ID" value="KAG8642547.1"/>
    <property type="molecule type" value="Genomic_DNA"/>
</dbReference>
<accession>A0ACB7GQI8</accession>
<sequence>MSHIGGHVGRTNIGQVALIPSLALSLYSCIIWICSSISAILTLLTHNYTPYILRLLLDRLKAKPSTKNNFDINLSINLTSRDYERVERREREQREGRILLY</sequence>
<organism evidence="1 2">
    <name type="scientific">Manihot esculenta</name>
    <name type="common">Cassava</name>
    <name type="synonym">Jatropha manihot</name>
    <dbReference type="NCBI Taxonomy" id="3983"/>
    <lineage>
        <taxon>Eukaryota</taxon>
        <taxon>Viridiplantae</taxon>
        <taxon>Streptophyta</taxon>
        <taxon>Embryophyta</taxon>
        <taxon>Tracheophyta</taxon>
        <taxon>Spermatophyta</taxon>
        <taxon>Magnoliopsida</taxon>
        <taxon>eudicotyledons</taxon>
        <taxon>Gunneridae</taxon>
        <taxon>Pentapetalae</taxon>
        <taxon>rosids</taxon>
        <taxon>fabids</taxon>
        <taxon>Malpighiales</taxon>
        <taxon>Euphorbiaceae</taxon>
        <taxon>Crotonoideae</taxon>
        <taxon>Manihoteae</taxon>
        <taxon>Manihot</taxon>
    </lineage>
</organism>
<proteinExistence type="predicted"/>
<dbReference type="Proteomes" id="UP000091857">
    <property type="component" value="Chromosome 12"/>
</dbReference>
<gene>
    <name evidence="1" type="ORF">MANES_12G098240v8</name>
</gene>
<evidence type="ECO:0000313" key="1">
    <source>
        <dbReference type="EMBL" id="KAG8642547.1"/>
    </source>
</evidence>
<name>A0ACB7GQI8_MANES</name>
<reference evidence="2" key="1">
    <citation type="journal article" date="2016" name="Nat. Biotechnol.">
        <title>Sequencing wild and cultivated cassava and related species reveals extensive interspecific hybridization and genetic diversity.</title>
        <authorList>
            <person name="Bredeson J.V."/>
            <person name="Lyons J.B."/>
            <person name="Prochnik S.E."/>
            <person name="Wu G.A."/>
            <person name="Ha C.M."/>
            <person name="Edsinger-Gonzales E."/>
            <person name="Grimwood J."/>
            <person name="Schmutz J."/>
            <person name="Rabbi I.Y."/>
            <person name="Egesi C."/>
            <person name="Nauluvula P."/>
            <person name="Lebot V."/>
            <person name="Ndunguru J."/>
            <person name="Mkamilo G."/>
            <person name="Bart R.S."/>
            <person name="Setter T.L."/>
            <person name="Gleadow R.M."/>
            <person name="Kulakow P."/>
            <person name="Ferguson M.E."/>
            <person name="Rounsley S."/>
            <person name="Rokhsar D.S."/>
        </authorList>
    </citation>
    <scope>NUCLEOTIDE SEQUENCE [LARGE SCALE GENOMIC DNA]</scope>
    <source>
        <strain evidence="2">cv. AM560-2</strain>
    </source>
</reference>